<comment type="caution">
    <text evidence="1">The sequence shown here is derived from an EMBL/GenBank/DDBJ whole genome shotgun (WGS) entry which is preliminary data.</text>
</comment>
<dbReference type="EMBL" id="PRDM01000003">
    <property type="protein sequence ID" value="MBE8726367.1"/>
    <property type="molecule type" value="Genomic_DNA"/>
</dbReference>
<name>A0ABR9TP05_9FLAO</name>
<accession>A0ABR9TP05</accession>
<gene>
    <name evidence="1" type="ORF">C4F50_15660</name>
</gene>
<organism evidence="1 2">
    <name type="scientific">Flavobacterium hungaricum</name>
    <dbReference type="NCBI Taxonomy" id="2082725"/>
    <lineage>
        <taxon>Bacteria</taxon>
        <taxon>Pseudomonadati</taxon>
        <taxon>Bacteroidota</taxon>
        <taxon>Flavobacteriia</taxon>
        <taxon>Flavobacteriales</taxon>
        <taxon>Flavobacteriaceae</taxon>
        <taxon>Flavobacterium</taxon>
    </lineage>
</organism>
<keyword evidence="2" id="KW-1185">Reference proteome</keyword>
<protein>
    <submittedName>
        <fullName evidence="1">Uncharacterized protein</fullName>
    </submittedName>
</protein>
<reference evidence="1 2" key="1">
    <citation type="submission" date="2018-07" db="EMBL/GenBank/DDBJ databases">
        <title>Genome assembly of strain KB82.</title>
        <authorList>
            <person name="Kukolya J."/>
            <person name="Horvath B."/>
            <person name="Nagy I."/>
            <person name="Toth A."/>
        </authorList>
    </citation>
    <scope>NUCLEOTIDE SEQUENCE [LARGE SCALE GENOMIC DNA]</scope>
    <source>
        <strain evidence="1 2">Kb82</strain>
    </source>
</reference>
<dbReference type="Proteomes" id="UP000640614">
    <property type="component" value="Unassembled WGS sequence"/>
</dbReference>
<evidence type="ECO:0000313" key="1">
    <source>
        <dbReference type="EMBL" id="MBE8726367.1"/>
    </source>
</evidence>
<proteinExistence type="predicted"/>
<evidence type="ECO:0000313" key="2">
    <source>
        <dbReference type="Proteomes" id="UP000640614"/>
    </source>
</evidence>
<sequence>MQTAVRFRVRKDLAPHEQHRVLQLKGNLISRGYTQIIHISDQDEEFHLNTFETPREKGIEVQQYIKDYISAENLSESISIT</sequence>